<protein>
    <submittedName>
        <fullName evidence="5">GntR family transcriptional regulator</fullName>
    </submittedName>
</protein>
<dbReference type="PROSITE" id="PS50949">
    <property type="entry name" value="HTH_GNTR"/>
    <property type="match status" value="1"/>
</dbReference>
<reference evidence="5 6" key="1">
    <citation type="submission" date="2019-07" db="EMBL/GenBank/DDBJ databases">
        <title>Whole genome shotgun sequence of Meiothermus hypogaeus NBRC 106114.</title>
        <authorList>
            <person name="Hosoyama A."/>
            <person name="Uohara A."/>
            <person name="Ohji S."/>
            <person name="Ichikawa N."/>
        </authorList>
    </citation>
    <scope>NUCLEOTIDE SEQUENCE [LARGE SCALE GENOMIC DNA]</scope>
    <source>
        <strain evidence="5 6">NBRC 106114</strain>
    </source>
</reference>
<dbReference type="SMART" id="SM00345">
    <property type="entry name" value="HTH_GNTR"/>
    <property type="match status" value="1"/>
</dbReference>
<dbReference type="SUPFAM" id="SSF46785">
    <property type="entry name" value="Winged helix' DNA-binding domain"/>
    <property type="match status" value="1"/>
</dbReference>
<dbReference type="OrthoDB" id="369138at2"/>
<evidence type="ECO:0000256" key="2">
    <source>
        <dbReference type="ARBA" id="ARBA00023125"/>
    </source>
</evidence>
<dbReference type="PRINTS" id="PR00035">
    <property type="entry name" value="HTHGNTR"/>
</dbReference>
<dbReference type="Pfam" id="PF00392">
    <property type="entry name" value="GntR"/>
    <property type="match status" value="1"/>
</dbReference>
<dbReference type="PANTHER" id="PTHR43537:SF5">
    <property type="entry name" value="UXU OPERON TRANSCRIPTIONAL REGULATOR"/>
    <property type="match status" value="1"/>
</dbReference>
<proteinExistence type="predicted"/>
<dbReference type="GO" id="GO:0003677">
    <property type="term" value="F:DNA binding"/>
    <property type="evidence" value="ECO:0007669"/>
    <property type="project" value="UniProtKB-KW"/>
</dbReference>
<dbReference type="SUPFAM" id="SSF48008">
    <property type="entry name" value="GntR ligand-binding domain-like"/>
    <property type="match status" value="1"/>
</dbReference>
<dbReference type="EMBL" id="BJXL01000107">
    <property type="protein sequence ID" value="GEM84511.1"/>
    <property type="molecule type" value="Genomic_DNA"/>
</dbReference>
<evidence type="ECO:0000259" key="4">
    <source>
        <dbReference type="PROSITE" id="PS50949"/>
    </source>
</evidence>
<evidence type="ECO:0000313" key="5">
    <source>
        <dbReference type="EMBL" id="GEM84511.1"/>
    </source>
</evidence>
<name>A0A511R4I2_9DEIN</name>
<dbReference type="GO" id="GO:0003700">
    <property type="term" value="F:DNA-binding transcription factor activity"/>
    <property type="evidence" value="ECO:0007669"/>
    <property type="project" value="InterPro"/>
</dbReference>
<accession>A0A511R4I2</accession>
<dbReference type="SMART" id="SM00895">
    <property type="entry name" value="FCD"/>
    <property type="match status" value="1"/>
</dbReference>
<dbReference type="PANTHER" id="PTHR43537">
    <property type="entry name" value="TRANSCRIPTIONAL REGULATOR, GNTR FAMILY"/>
    <property type="match status" value="1"/>
</dbReference>
<dbReference type="InterPro" id="IPR008920">
    <property type="entry name" value="TF_FadR/GntR_C"/>
</dbReference>
<comment type="caution">
    <text evidence="5">The sequence shown here is derived from an EMBL/GenBank/DDBJ whole genome shotgun (WGS) entry which is preliminary data.</text>
</comment>
<keyword evidence="3" id="KW-0804">Transcription</keyword>
<dbReference type="Gene3D" id="1.20.120.530">
    <property type="entry name" value="GntR ligand-binding domain-like"/>
    <property type="match status" value="1"/>
</dbReference>
<feature type="domain" description="HTH gntR-type" evidence="4">
    <location>
        <begin position="5"/>
        <end position="73"/>
    </location>
</feature>
<evidence type="ECO:0000313" key="6">
    <source>
        <dbReference type="Proteomes" id="UP000321197"/>
    </source>
</evidence>
<dbReference type="InterPro" id="IPR011711">
    <property type="entry name" value="GntR_C"/>
</dbReference>
<evidence type="ECO:0000256" key="1">
    <source>
        <dbReference type="ARBA" id="ARBA00023015"/>
    </source>
</evidence>
<evidence type="ECO:0000256" key="3">
    <source>
        <dbReference type="ARBA" id="ARBA00023163"/>
    </source>
</evidence>
<dbReference type="InterPro" id="IPR036390">
    <property type="entry name" value="WH_DNA-bd_sf"/>
</dbReference>
<keyword evidence="2" id="KW-0238">DNA-binding</keyword>
<dbReference type="Proteomes" id="UP000321197">
    <property type="component" value="Unassembled WGS sequence"/>
</dbReference>
<gene>
    <name evidence="5" type="ORF">MHY01S_26770</name>
</gene>
<organism evidence="5 6">
    <name type="scientific">Meiothermus hypogaeus NBRC 106114</name>
    <dbReference type="NCBI Taxonomy" id="1227553"/>
    <lineage>
        <taxon>Bacteria</taxon>
        <taxon>Thermotogati</taxon>
        <taxon>Deinococcota</taxon>
        <taxon>Deinococci</taxon>
        <taxon>Thermales</taxon>
        <taxon>Thermaceae</taxon>
        <taxon>Meiothermus</taxon>
    </lineage>
</organism>
<dbReference type="AlphaFoldDB" id="A0A511R4I2"/>
<dbReference type="InterPro" id="IPR000524">
    <property type="entry name" value="Tscrpt_reg_HTH_GntR"/>
</dbReference>
<dbReference type="Gene3D" id="1.10.10.10">
    <property type="entry name" value="Winged helix-like DNA-binding domain superfamily/Winged helix DNA-binding domain"/>
    <property type="match status" value="1"/>
</dbReference>
<dbReference type="Pfam" id="PF07729">
    <property type="entry name" value="FCD"/>
    <property type="match status" value="1"/>
</dbReference>
<dbReference type="CDD" id="cd07377">
    <property type="entry name" value="WHTH_GntR"/>
    <property type="match status" value="1"/>
</dbReference>
<keyword evidence="1" id="KW-0805">Transcription regulation</keyword>
<sequence>MMRPARIPEKLAKDLEQLLQDGVWRPGDLLPGERDLASRFGVSRSSVREALRILELHGWVEIRQGDGTRVAHPSESFGRRLRSRLHEEDFIAELFEVRRILEPAVAALAAERGDKQAIERLEALLAQQKAAKGDLYQFVELDMDFHKTLAEMSQNTVLSEIVVLLAAELRQTRLSATAKRFRPETTLAEHSDILEAIRSSDPEMARKAMLAHLSTVERAAKTKEVGR</sequence>
<dbReference type="InterPro" id="IPR036388">
    <property type="entry name" value="WH-like_DNA-bd_sf"/>
</dbReference>